<dbReference type="GO" id="GO:0016787">
    <property type="term" value="F:hydrolase activity"/>
    <property type="evidence" value="ECO:0007669"/>
    <property type="project" value="UniProtKB-KW"/>
</dbReference>
<dbReference type="InterPro" id="IPR029058">
    <property type="entry name" value="AB_hydrolase_fold"/>
</dbReference>
<comment type="caution">
    <text evidence="4">The sequence shown here is derived from an EMBL/GenBank/DDBJ whole genome shotgun (WGS) entry which is preliminary data.</text>
</comment>
<dbReference type="InterPro" id="IPR051321">
    <property type="entry name" value="PHA/PHB_synthase"/>
</dbReference>
<protein>
    <submittedName>
        <fullName evidence="4">Alpha/beta fold hydrolase</fullName>
    </submittedName>
</protein>
<reference evidence="4" key="1">
    <citation type="journal article" date="2010" name="Int. J. Syst. Evol. Microbiol.">
        <title>Porticoccus litoralis gen. nov., sp. nov., a gammaproteobacterium isolated from the Yellow Sea.</title>
        <authorList>
            <person name="Oh H.M."/>
            <person name="Kim H."/>
            <person name="Kim K.M."/>
            <person name="Min G.S."/>
            <person name="Cho J.C."/>
        </authorList>
    </citation>
    <scope>NUCLEOTIDE SEQUENCE</scope>
    <source>
        <strain evidence="4">DSM 25064</strain>
    </source>
</reference>
<sequence>MSEKSKKSAAQIQEELLAKAIENTVALNPLVGVSTDDIKSAVKKTAKQAAAQPSKVLRYSKRFGRRVADILKGTDEYDDAIKDRRFSDPSWEENVIYRKLKQAYFAWDESLDELVDDLDLDGLDLRRAKFVKEVLTTSMSPTNFLLGNPKALRKVVETKGNSLIKGLKNYVNDLQHNHGMPSQVDKSKFRVGVNLATTEGSVVYRNEQLELIQYRPRTSKVYRRPLLIVPPQINKFYIYDLTPEKSFFRFCLEQGFQVFVISWRNPVAENRDWGLDEYVTAASQAIGVILDITRSKDLNVVGACAGGITSSILSSYLKETGRNVVNSLSLSVCMLSMKSKDTEMSVFTSPSSLQAARIRSREKGVLEGPELSRVFNWMRPNDLVWNYHVNNYLMGEAPPAFDILFWNSDSTNLPAQLHCDFLDLFEHNLLEEGEMEVLDTTINLRTLDCDKYVTAGLSDHITPWKVCYQTTQFVGGNIKFVLSSSGHIQSLVNPPGNTRARYYCNEELPESPDIWLEHAEQLEGSWWTDWSEWLKERSGERKTAPRNLGNRNYPTMEAAPGTYVYS</sequence>
<dbReference type="GO" id="GO:0016746">
    <property type="term" value="F:acyltransferase activity"/>
    <property type="evidence" value="ECO:0007669"/>
    <property type="project" value="UniProtKB-KW"/>
</dbReference>
<dbReference type="PANTHER" id="PTHR36837">
    <property type="entry name" value="POLY(3-HYDROXYALKANOATE) POLYMERASE SUBUNIT PHAC"/>
    <property type="match status" value="1"/>
</dbReference>
<evidence type="ECO:0000313" key="4">
    <source>
        <dbReference type="EMBL" id="MDP1520865.1"/>
    </source>
</evidence>
<evidence type="ECO:0000259" key="3">
    <source>
        <dbReference type="Pfam" id="PF07167"/>
    </source>
</evidence>
<accession>A0AAW8B6A7</accession>
<dbReference type="PANTHER" id="PTHR36837:SF5">
    <property type="entry name" value="POLY-3-HYDROXYBUTYRATE SYNTHASE"/>
    <property type="match status" value="1"/>
</dbReference>
<name>A0AAW8B6A7_9GAMM</name>
<keyword evidence="1" id="KW-0808">Transferase</keyword>
<dbReference type="EMBL" id="JAUUUU010000003">
    <property type="protein sequence ID" value="MDP1520865.1"/>
    <property type="molecule type" value="Genomic_DNA"/>
</dbReference>
<organism evidence="4 5">
    <name type="scientific">Porticoccus litoralis</name>
    <dbReference type="NCBI Taxonomy" id="434086"/>
    <lineage>
        <taxon>Bacteria</taxon>
        <taxon>Pseudomonadati</taxon>
        <taxon>Pseudomonadota</taxon>
        <taxon>Gammaproteobacteria</taxon>
        <taxon>Cellvibrionales</taxon>
        <taxon>Porticoccaceae</taxon>
        <taxon>Porticoccus</taxon>
    </lineage>
</organism>
<keyword evidence="2" id="KW-0012">Acyltransferase</keyword>
<evidence type="ECO:0000256" key="1">
    <source>
        <dbReference type="ARBA" id="ARBA00022679"/>
    </source>
</evidence>
<feature type="domain" description="Poly-beta-hydroxybutyrate polymerase N-terminal" evidence="3">
    <location>
        <begin position="82"/>
        <end position="251"/>
    </location>
</feature>
<keyword evidence="5" id="KW-1185">Reference proteome</keyword>
<dbReference type="Pfam" id="PF07167">
    <property type="entry name" value="PhaC_N"/>
    <property type="match status" value="1"/>
</dbReference>
<dbReference type="RefSeq" id="WP_305170445.1">
    <property type="nucleotide sequence ID" value="NZ_JAUUUU010000003.1"/>
</dbReference>
<evidence type="ECO:0000313" key="5">
    <source>
        <dbReference type="Proteomes" id="UP001178354"/>
    </source>
</evidence>
<dbReference type="Proteomes" id="UP001178354">
    <property type="component" value="Unassembled WGS sequence"/>
</dbReference>
<keyword evidence="4" id="KW-0378">Hydrolase</keyword>
<proteinExistence type="predicted"/>
<gene>
    <name evidence="4" type="ORF">Q8A57_07795</name>
</gene>
<dbReference type="GO" id="GO:0042619">
    <property type="term" value="P:poly-hydroxybutyrate biosynthetic process"/>
    <property type="evidence" value="ECO:0007669"/>
    <property type="project" value="InterPro"/>
</dbReference>
<dbReference type="InterPro" id="IPR010941">
    <property type="entry name" value="PhaC_N"/>
</dbReference>
<evidence type="ECO:0000256" key="2">
    <source>
        <dbReference type="ARBA" id="ARBA00023315"/>
    </source>
</evidence>
<dbReference type="Gene3D" id="3.40.50.1820">
    <property type="entry name" value="alpha/beta hydrolase"/>
    <property type="match status" value="1"/>
</dbReference>
<reference evidence="4" key="2">
    <citation type="submission" date="2023-08" db="EMBL/GenBank/DDBJ databases">
        <authorList>
            <person name="Luo J."/>
        </authorList>
    </citation>
    <scope>NUCLEOTIDE SEQUENCE</scope>
    <source>
        <strain evidence="4">DSM 25064</strain>
    </source>
</reference>
<dbReference type="AlphaFoldDB" id="A0AAW8B6A7"/>
<dbReference type="SUPFAM" id="SSF53474">
    <property type="entry name" value="alpha/beta-Hydrolases"/>
    <property type="match status" value="1"/>
</dbReference>